<dbReference type="RefSeq" id="WP_142442218.1">
    <property type="nucleotide sequence ID" value="NZ_SESI01000001.1"/>
</dbReference>
<comment type="caution">
    <text evidence="1">The sequence shown here is derived from an EMBL/GenBank/DDBJ whole genome shotgun (WGS) entry which is preliminary data.</text>
</comment>
<accession>A0A544QQD2</accession>
<proteinExistence type="predicted"/>
<dbReference type="InterPro" id="IPR029044">
    <property type="entry name" value="Nucleotide-diphossugar_trans"/>
</dbReference>
<dbReference type="Gene3D" id="3.90.550.10">
    <property type="entry name" value="Spore Coat Polysaccharide Biosynthesis Protein SpsA, Chain A"/>
    <property type="match status" value="1"/>
</dbReference>
<dbReference type="InterPro" id="IPR018641">
    <property type="entry name" value="Trfase_1_rSAM/seldom-assoc"/>
</dbReference>
<dbReference type="EMBL" id="SESI01000001">
    <property type="protein sequence ID" value="TQQ81650.1"/>
    <property type="molecule type" value="Genomic_DNA"/>
</dbReference>
<keyword evidence="2" id="KW-1185">Reference proteome</keyword>
<sequence length="252" mass="26897">MTVIAVMALPPREGLVLPTLAETSPLSSAAAAELYAASLADTIRAIDRSGAEPLINYPESDQLPDAHQTDTEPVAELRAVVADALEDSADVRFEPQVGSTFSARAGNTVTHLLREEDAASVAVIRGTAPLLSRTMIDEAAMKLRTNDVVLGPTTEGRVYYAGFTEPIDFAEVFEGVELQRLADRAADADLSTAFLRSSPVIETGADLRTLLPELRARIAAERIVPERTAAFVHDHGLAVVDTDDGLELVADH</sequence>
<dbReference type="Pfam" id="PF09837">
    <property type="entry name" value="DUF2064"/>
    <property type="match status" value="1"/>
</dbReference>
<dbReference type="Proteomes" id="UP000315385">
    <property type="component" value="Unassembled WGS sequence"/>
</dbReference>
<evidence type="ECO:0000313" key="2">
    <source>
        <dbReference type="Proteomes" id="UP000315385"/>
    </source>
</evidence>
<reference evidence="1 2" key="1">
    <citation type="submission" date="2019-02" db="EMBL/GenBank/DDBJ databases">
        <title>Halonotius sp. a new haloqrchaeon isolated from saline water.</title>
        <authorList>
            <person name="Duran-Viseras A."/>
            <person name="Sanchez-Porro C."/>
            <person name="Ventosa A."/>
        </authorList>
    </citation>
    <scope>NUCLEOTIDE SEQUENCE [LARGE SCALE GENOMIC DNA]</scope>
    <source>
        <strain evidence="1 2">F9-27</strain>
    </source>
</reference>
<name>A0A544QQD2_9EURY</name>
<dbReference type="AlphaFoldDB" id="A0A544QQD2"/>
<dbReference type="SUPFAM" id="SSF53448">
    <property type="entry name" value="Nucleotide-diphospho-sugar transferases"/>
    <property type="match status" value="1"/>
</dbReference>
<gene>
    <name evidence="1" type="ORF">EWF95_01530</name>
</gene>
<evidence type="ECO:0000313" key="1">
    <source>
        <dbReference type="EMBL" id="TQQ81650.1"/>
    </source>
</evidence>
<dbReference type="OrthoDB" id="168607at2157"/>
<protein>
    <submittedName>
        <fullName evidence="1">DUF2064 domain-containing protein</fullName>
    </submittedName>
</protein>
<organism evidence="1 2">
    <name type="scientific">Halonotius roseus</name>
    <dbReference type="NCBI Taxonomy" id="2511997"/>
    <lineage>
        <taxon>Archaea</taxon>
        <taxon>Methanobacteriati</taxon>
        <taxon>Methanobacteriota</taxon>
        <taxon>Stenosarchaea group</taxon>
        <taxon>Halobacteria</taxon>
        <taxon>Halobacteriales</taxon>
        <taxon>Haloferacaceae</taxon>
        <taxon>Halonotius</taxon>
    </lineage>
</organism>
<dbReference type="PANTHER" id="PTHR36529">
    <property type="entry name" value="SLL1095 PROTEIN"/>
    <property type="match status" value="1"/>
</dbReference>
<dbReference type="PANTHER" id="PTHR36529:SF1">
    <property type="entry name" value="GLYCOSYLTRANSFERASE"/>
    <property type="match status" value="1"/>
</dbReference>